<gene>
    <name evidence="1" type="ORF">S01H1_68445</name>
</gene>
<reference evidence="1" key="1">
    <citation type="journal article" date="2014" name="Front. Microbiol.">
        <title>High frequency of phylogenetically diverse reductive dehalogenase-homologous genes in deep subseafloor sedimentary metagenomes.</title>
        <authorList>
            <person name="Kawai M."/>
            <person name="Futagami T."/>
            <person name="Toyoda A."/>
            <person name="Takaki Y."/>
            <person name="Nishi S."/>
            <person name="Hori S."/>
            <person name="Arai W."/>
            <person name="Tsubouchi T."/>
            <person name="Morono Y."/>
            <person name="Uchiyama I."/>
            <person name="Ito T."/>
            <person name="Fujiyama A."/>
            <person name="Inagaki F."/>
            <person name="Takami H."/>
        </authorList>
    </citation>
    <scope>NUCLEOTIDE SEQUENCE</scope>
    <source>
        <strain evidence="1">Expedition CK06-06</strain>
    </source>
</reference>
<accession>X0Y5N6</accession>
<dbReference type="AlphaFoldDB" id="X0Y5N6"/>
<dbReference type="EMBL" id="BARS01045393">
    <property type="protein sequence ID" value="GAG32181.1"/>
    <property type="molecule type" value="Genomic_DNA"/>
</dbReference>
<comment type="caution">
    <text evidence="1">The sequence shown here is derived from an EMBL/GenBank/DDBJ whole genome shotgun (WGS) entry which is preliminary data.</text>
</comment>
<proteinExistence type="predicted"/>
<feature type="non-terminal residue" evidence="1">
    <location>
        <position position="110"/>
    </location>
</feature>
<name>X0Y5N6_9ZZZZ</name>
<evidence type="ECO:0000313" key="1">
    <source>
        <dbReference type="EMBL" id="GAG32181.1"/>
    </source>
</evidence>
<sequence>MADKEIDDLTAYTTQPADTDVFVFKRVTAAVTRSITYLNLVKDWWETKTAAYTAVKNDRLLVNTTSVAITIKLPAAPVAGDTIRIADSHGKWNTNNVTVDRNGKKIRAAT</sequence>
<organism evidence="1">
    <name type="scientific">marine sediment metagenome</name>
    <dbReference type="NCBI Taxonomy" id="412755"/>
    <lineage>
        <taxon>unclassified sequences</taxon>
        <taxon>metagenomes</taxon>
        <taxon>ecological metagenomes</taxon>
    </lineage>
</organism>
<protein>
    <submittedName>
        <fullName evidence="1">Uncharacterized protein</fullName>
    </submittedName>
</protein>